<dbReference type="Proteomes" id="UP001162802">
    <property type="component" value="Unassembled WGS sequence"/>
</dbReference>
<feature type="transmembrane region" description="Helical" evidence="1">
    <location>
        <begin position="104"/>
        <end position="135"/>
    </location>
</feature>
<sequence>MPIETVDWNSQLDLASHLLAALAAGLLVGIERGWRQREAADGSRVAGVRTFALIGTCGGLIAALSLTVSAILGAVLLSALLALLIGAFFVSRRAAATFDATTPVAALMTIGLGLLAGAGYPALALALTAIATLLLSARQQAHALLRALSPEELRALVRFAVIAVAVLPFLPDRSMGPYAAWNPFQLWLVVILITGFSIAGYIARRAIGASAGTLTTALIGGAYSSTAVTAAFASQLRKGSEGPLATGIALASAVMYLRVLILAAVLAPDILVRLAVLLGPALLVAFLVSGLVWRRETSSGASSPTQGGKPFELLPAFGFLLAVAGAALLVRWAQDQFGEAGGGLSLFLAGSFDVDAAMVAYSTLPQGAVASAIASLALAGTVASNMAFKTVLVFVNAGPRAGRRAGLALLASLAVLLVTLVLGAIPLLR</sequence>
<keyword evidence="1" id="KW-0472">Membrane</keyword>
<organism evidence="4 5">
    <name type="scientific">Novosphingobium mangrovi</name>
    <name type="common">ex Hu et al. 2023</name>
    <dbReference type="NCBI Taxonomy" id="2930094"/>
    <lineage>
        <taxon>Bacteria</taxon>
        <taxon>Pseudomonadati</taxon>
        <taxon>Pseudomonadota</taxon>
        <taxon>Alphaproteobacteria</taxon>
        <taxon>Sphingomonadales</taxon>
        <taxon>Sphingomonadaceae</taxon>
        <taxon>Novosphingobium</taxon>
    </lineage>
</organism>
<dbReference type="PANTHER" id="PTHR39084:SF1">
    <property type="entry name" value="DUF4010 DOMAIN-CONTAINING PROTEIN"/>
    <property type="match status" value="1"/>
</dbReference>
<feature type="transmembrane region" description="Helical" evidence="1">
    <location>
        <begin position="407"/>
        <end position="428"/>
    </location>
</feature>
<gene>
    <name evidence="4" type="ORF">MTR65_08115</name>
</gene>
<feature type="transmembrane region" description="Helical" evidence="1">
    <location>
        <begin position="313"/>
        <end position="332"/>
    </location>
</feature>
<accession>A0ABT0ABR7</accession>
<feature type="transmembrane region" description="Helical" evidence="1">
    <location>
        <begin position="245"/>
        <end position="267"/>
    </location>
</feature>
<feature type="transmembrane region" description="Helical" evidence="1">
    <location>
        <begin position="183"/>
        <end position="202"/>
    </location>
</feature>
<feature type="transmembrane region" description="Helical" evidence="1">
    <location>
        <begin position="344"/>
        <end position="364"/>
    </location>
</feature>
<evidence type="ECO:0000259" key="2">
    <source>
        <dbReference type="Pfam" id="PF02308"/>
    </source>
</evidence>
<dbReference type="RefSeq" id="WP_243798966.1">
    <property type="nucleotide sequence ID" value="NZ_JALHAT010000010.1"/>
</dbReference>
<reference evidence="4" key="1">
    <citation type="submission" date="2022-03" db="EMBL/GenBank/DDBJ databases">
        <title>Identification of a novel bacterium isolated from mangrove sediments.</title>
        <authorList>
            <person name="Pan X."/>
        </authorList>
    </citation>
    <scope>NUCLEOTIDE SEQUENCE</scope>
    <source>
        <strain evidence="4">B2637</strain>
    </source>
</reference>
<dbReference type="InterPro" id="IPR049177">
    <property type="entry name" value="MgtC_SapB_SrpB_YhiD_N"/>
</dbReference>
<evidence type="ECO:0000259" key="3">
    <source>
        <dbReference type="Pfam" id="PF13194"/>
    </source>
</evidence>
<dbReference type="EMBL" id="JALHAT010000010">
    <property type="protein sequence ID" value="MCJ1960640.1"/>
    <property type="molecule type" value="Genomic_DNA"/>
</dbReference>
<feature type="domain" description="DUF4010" evidence="3">
    <location>
        <begin position="191"/>
        <end position="395"/>
    </location>
</feature>
<keyword evidence="1" id="KW-1133">Transmembrane helix</keyword>
<evidence type="ECO:0000313" key="4">
    <source>
        <dbReference type="EMBL" id="MCJ1960640.1"/>
    </source>
</evidence>
<feature type="transmembrane region" description="Helical" evidence="1">
    <location>
        <begin position="51"/>
        <end position="84"/>
    </location>
</feature>
<keyword evidence="5" id="KW-1185">Reference proteome</keyword>
<feature type="transmembrane region" description="Helical" evidence="1">
    <location>
        <begin position="370"/>
        <end position="395"/>
    </location>
</feature>
<feature type="domain" description="MgtC/SapB/SrpB/YhiD N-terminal" evidence="2">
    <location>
        <begin position="18"/>
        <end position="142"/>
    </location>
</feature>
<feature type="transmembrane region" description="Helical" evidence="1">
    <location>
        <begin position="214"/>
        <end position="233"/>
    </location>
</feature>
<evidence type="ECO:0000256" key="1">
    <source>
        <dbReference type="SAM" id="Phobius"/>
    </source>
</evidence>
<protein>
    <submittedName>
        <fullName evidence="4">DUF4010 domain-containing protein</fullName>
    </submittedName>
</protein>
<dbReference type="PANTHER" id="PTHR39084">
    <property type="entry name" value="MEMBRANE PROTEIN-RELATED"/>
    <property type="match status" value="1"/>
</dbReference>
<name>A0ABT0ABR7_9SPHN</name>
<feature type="transmembrane region" description="Helical" evidence="1">
    <location>
        <begin position="274"/>
        <end position="293"/>
    </location>
</feature>
<dbReference type="InterPro" id="IPR025105">
    <property type="entry name" value="DUF4010"/>
</dbReference>
<feature type="transmembrane region" description="Helical" evidence="1">
    <location>
        <begin position="12"/>
        <end position="30"/>
    </location>
</feature>
<proteinExistence type="predicted"/>
<dbReference type="Pfam" id="PF02308">
    <property type="entry name" value="MgtC"/>
    <property type="match status" value="1"/>
</dbReference>
<evidence type="ECO:0000313" key="5">
    <source>
        <dbReference type="Proteomes" id="UP001162802"/>
    </source>
</evidence>
<keyword evidence="1" id="KW-0812">Transmembrane</keyword>
<comment type="caution">
    <text evidence="4">The sequence shown here is derived from an EMBL/GenBank/DDBJ whole genome shotgun (WGS) entry which is preliminary data.</text>
</comment>
<dbReference type="Pfam" id="PF13194">
    <property type="entry name" value="DUF4010"/>
    <property type="match status" value="1"/>
</dbReference>